<feature type="compositionally biased region" description="Basic residues" evidence="7">
    <location>
        <begin position="1800"/>
        <end position="1811"/>
    </location>
</feature>
<feature type="compositionally biased region" description="Polar residues" evidence="7">
    <location>
        <begin position="1564"/>
        <end position="1577"/>
    </location>
</feature>
<dbReference type="CDD" id="cd14267">
    <property type="entry name" value="Rif1_CTD_C-II_like"/>
    <property type="match status" value="1"/>
</dbReference>
<feature type="compositionally biased region" description="Polar residues" evidence="7">
    <location>
        <begin position="1618"/>
        <end position="1646"/>
    </location>
</feature>
<feature type="region of interest" description="Disordered" evidence="7">
    <location>
        <begin position="1027"/>
        <end position="1051"/>
    </location>
</feature>
<dbReference type="OrthoDB" id="5399929at2759"/>
<dbReference type="Proteomes" id="UP000504632">
    <property type="component" value="Chromosome 10"/>
</dbReference>
<dbReference type="GO" id="GO:0005634">
    <property type="term" value="C:nucleus"/>
    <property type="evidence" value="ECO:0007669"/>
    <property type="project" value="UniProtKB-SubCell"/>
</dbReference>
<proteinExistence type="predicted"/>
<feature type="compositionally biased region" description="Acidic residues" evidence="7">
    <location>
        <begin position="2341"/>
        <end position="2361"/>
    </location>
</feature>
<feature type="region of interest" description="Disordered" evidence="7">
    <location>
        <begin position="2319"/>
        <end position="2374"/>
    </location>
</feature>
<comment type="subcellular location">
    <subcellularLocation>
        <location evidence="2">Chromosome</location>
        <location evidence="2">Telomere</location>
    </subcellularLocation>
    <subcellularLocation>
        <location evidence="1">Nucleus</location>
    </subcellularLocation>
</comment>
<name>A0A6J2WD80_CHACN</name>
<feature type="compositionally biased region" description="Basic and acidic residues" evidence="7">
    <location>
        <begin position="1781"/>
        <end position="1790"/>
    </location>
</feature>
<feature type="domain" description="Telomere-associated protein Rif1 N-terminal" evidence="8">
    <location>
        <begin position="26"/>
        <end position="363"/>
    </location>
</feature>
<reference evidence="10" key="1">
    <citation type="submission" date="2025-08" db="UniProtKB">
        <authorList>
            <consortium name="RefSeq"/>
        </authorList>
    </citation>
    <scope>IDENTIFICATION</scope>
</reference>
<keyword evidence="9" id="KW-1185">Reference proteome</keyword>
<evidence type="ECO:0000256" key="5">
    <source>
        <dbReference type="ARBA" id="ARBA00023242"/>
    </source>
</evidence>
<keyword evidence="4" id="KW-0779">Telomere</keyword>
<evidence type="ECO:0000256" key="7">
    <source>
        <dbReference type="SAM" id="MobiDB-lite"/>
    </source>
</evidence>
<dbReference type="RefSeq" id="XP_030643435.1">
    <property type="nucleotide sequence ID" value="XM_030787575.1"/>
</dbReference>
<dbReference type="Pfam" id="PF12231">
    <property type="entry name" value="Rif1_N"/>
    <property type="match status" value="1"/>
</dbReference>
<dbReference type="GO" id="GO:0140445">
    <property type="term" value="C:chromosome, telomeric repeat region"/>
    <property type="evidence" value="ECO:0007669"/>
    <property type="project" value="TreeGrafter"/>
</dbReference>
<feature type="compositionally biased region" description="Polar residues" evidence="7">
    <location>
        <begin position="1319"/>
        <end position="1334"/>
    </location>
</feature>
<feature type="region of interest" description="Disordered" evidence="7">
    <location>
        <begin position="1158"/>
        <end position="1906"/>
    </location>
</feature>
<feature type="region of interest" description="Disordered" evidence="7">
    <location>
        <begin position="1913"/>
        <end position="1932"/>
    </location>
</feature>
<protein>
    <submittedName>
        <fullName evidence="10">Telomere-associated protein RIF1</fullName>
    </submittedName>
</protein>
<evidence type="ECO:0000256" key="2">
    <source>
        <dbReference type="ARBA" id="ARBA00004574"/>
    </source>
</evidence>
<dbReference type="SUPFAM" id="SSF48371">
    <property type="entry name" value="ARM repeat"/>
    <property type="match status" value="1"/>
</dbReference>
<feature type="compositionally biased region" description="Low complexity" evidence="7">
    <location>
        <begin position="1456"/>
        <end position="1468"/>
    </location>
</feature>
<feature type="compositionally biased region" description="Basic and acidic residues" evidence="7">
    <location>
        <begin position="2320"/>
        <end position="2340"/>
    </location>
</feature>
<evidence type="ECO:0000313" key="9">
    <source>
        <dbReference type="Proteomes" id="UP000504632"/>
    </source>
</evidence>
<dbReference type="InterPro" id="IPR022031">
    <property type="entry name" value="Rif1_N"/>
</dbReference>
<sequence>MMATVPLSTSSLLPLLECLEDEKAGQSEQTDAYLTIANRLSGEDGRQFLPVIVKHFSRLGETLQTHISSENVELSLAALQALGFCMFNTHIVAGIPEKFSEEILSALASLVVKSSDKNICTRALWVISKQNFPSEVVAKKTPEILKTLEAVRTRDVQSIVMEHEALNAVIRLLEQAPAQMGEGAVSWAKLVIPLVVHSASKVRLRAAAALEIGMPLLLEKQQEIAAIIEPIMSTKIIPELQKLFSSKNETNVLKLWPLFVKLLGKLLHRGGSFINSLLYLEELGFRSSSPSVKKIAFIAWKSLIDNFALNPDILCSTKRLKLLMQPLSSIHVRTEALMLTKLEVWWYLVVKLGPNLAANFEQVGVPLLHSTISSDSAVPSPSTPARATAQNSVTGAATPKSGTVHCVSPGNTSACTPRINLNSSVHAGSQAYPSIQILGLEMLLHYFLGPEVTSAVAKNKLQLSLEPLVHPLLSTPSAFGKYSSVLISAVRDGFIAIGKDAPDALLFLIWKSLVGFVSTSIEAGNKKERQGSEVLTLLLQALQSIVCSEAMPAPQALALLEITVKGIPQKVLGSAAYQVANMDVLNGTPALFLILLFYNSSMLSSFVVDERFFLCLETLVSSGLSGPTSPLAFGEAVLGAIGHSVGSVENKEHLWRMWSVVVNPLTDIITQTNEVNQGDALEHNFSAIHSALMFPITHLLHGTGLPQMTQKSMLSTWSKLYKTFARCSALVATAEENICCEELCGKMSAILDSKALKNLSTLEAVISVLQIIIESVDFSPYTSQFQQKMKSPRTPLGWTRKRNKALGNLTTFNALLVQSLEAFLGLELQQTPAAVAGAVIGGFISILSTLFINLALPTVIQEALSSLIQPLALLYGQVGSLENEQSKSLSALGPKLEKFLGELFSCLQTRAALQYDDELLALLSPLLCVLFPHGSKQVRTLVTQFWNATFGNTLVLTYPEKLKPILSQVKQKTPIILPGFQAIQAPDDHSGPYSNDSSQLETNVSGVTVASVGKRDSLLARAVELKDKNSGTPSKPVSVKLDFGSPKPPRKEVLEEESCTDFVFIPPETKERVLTEHQKEVKRTKRVDIPAMYNNLDASLDTTVFTQYTQSQEESMYVLLTKLRADTKTIPDTKKSVDVIQVQDCSIPVDRMIIEATERENERTEQLPLPADVSVENITEQDDSDLQPRDENSPNVSGSSDVISGTPQKPNSRRQSFITLEKYTEGKPASPASVTKFTGPLTKSSGSQEPPNSSSPSPHDPTGSQTEVVSGLPQDTAKNDITQESSDKSQREEAECVTELKANKPSGEGLEDEDDIIPDTQTQVLGGASNSVISPTEDDEVQVTESGASPVEENSEALVNSEASSQGELRRSGRRRSRPLYPGEDPEQQEAKFKSLGVGLKSPDVSLAESQKTTPAQTDTMLQGRSTRRNKLSVGADKNENDQPQKRYPSRESKHSQSNSQTESASSQTDSQSHGRPGRRSKIVSDSQEDSTKDKNQTTVAPQSNSQISKSPASTQKDGHLPTSDLDTETNSQSQGRPRRTRRSEATETPDRDKLSEGDKKDPLSQTESQPLESTPSSRDRLGKKRKIEEGIKSSQNSSSISVDSDCSQTDDVDKTDSSQQQRRYPQTRRSSQGLLTTVGNSQLDASDSGKDGQKPSKRGRKPKTLLAVIAAPLSDVQVSESGKANKDASSEVLMEVTESSQKVEPEVSVGDCAINEAEAKVSSPEAGDKKVISAIEESDVAQSMGETESEKDEKTDSAVSNASVLEKSEAESTKPVPQDVHTESDEVKLKNQTLQKCPHAYKGRGRRRSKPCGCQHNSVSSQEKDYSGSETTQDVEDDRISLEQKKLPSETELDNCTSDPSSQEKELSVADDSPAPVTNALCTPLSSSPLPENESLETLSTEKEHEKCIVKTSQHLEKETPVEPTHDKVESADVLNQNIVEHMEQKENQQESENSFEEHQEMEQDISPRQEAPQHSFVEDNDPAEVTASGQHKSEQHILTCEEQLQSPLVDQAREVEDLSAKDTEEPAVSEVKDVVPSTNEDAPSLEGIQTDSAPVNINGDEGEDTQIDNELPVGAAATATGPSDEVSVPIQATSEDACLDSPPKKKSLDGVCGEPEVVQSPSSGRTRGVWSPSASPSTSILKKGQKRSFEEESPSPLLKSRRVSFANPIYHQEIADDIDRRSPIIRSSSPRSKNINAQPKYVSTPTKGLLNFSPRNLRSPGYKSSKKCLISEMSQEPRPIPKDCVYPALVCCSTPVEAVLPQISSNIWPRGFGQLVRAKNIKTVGDLSALTPSEIKSLPIRSPKLANVKKALQIYHEQQQKGRSDDLKSFDETEKMTAEPEEIEEPQNQEEEQISEEPQELSSDAPAAVEQRTEMHRNTELLSDVEALGARFTPEELGSCSPGQLTLMHECLSGMMKSIVVQLQSRLTNQVAKVQLL</sequence>
<evidence type="ECO:0000259" key="8">
    <source>
        <dbReference type="Pfam" id="PF12231"/>
    </source>
</evidence>
<keyword evidence="3" id="KW-0158">Chromosome</keyword>
<gene>
    <name evidence="10" type="primary">rif1</name>
</gene>
<feature type="compositionally biased region" description="Polar residues" evidence="7">
    <location>
        <begin position="2038"/>
        <end position="2057"/>
    </location>
</feature>
<accession>A0A6J2WD80</accession>
<dbReference type="Gene3D" id="1.25.10.10">
    <property type="entry name" value="Leucine-rich Repeat Variant"/>
    <property type="match status" value="1"/>
</dbReference>
<feature type="compositionally biased region" description="Basic and acidic residues" evidence="7">
    <location>
        <begin position="1957"/>
        <end position="1969"/>
    </location>
</feature>
<feature type="compositionally biased region" description="Polar residues" evidence="7">
    <location>
        <begin position="1408"/>
        <end position="1425"/>
    </location>
</feature>
<feature type="compositionally biased region" description="Basic and acidic residues" evidence="7">
    <location>
        <begin position="1839"/>
        <end position="1850"/>
    </location>
</feature>
<evidence type="ECO:0000256" key="1">
    <source>
        <dbReference type="ARBA" id="ARBA00004123"/>
    </source>
</evidence>
<keyword evidence="6" id="KW-0131">Cell cycle</keyword>
<dbReference type="PANTHER" id="PTHR22928:SF3">
    <property type="entry name" value="TELOMERE-ASSOCIATED PROTEIN RIF1"/>
    <property type="match status" value="1"/>
</dbReference>
<dbReference type="GO" id="GO:0000723">
    <property type="term" value="P:telomere maintenance"/>
    <property type="evidence" value="ECO:0007669"/>
    <property type="project" value="TreeGrafter"/>
</dbReference>
<dbReference type="InterPro" id="IPR011989">
    <property type="entry name" value="ARM-like"/>
</dbReference>
<keyword evidence="5" id="KW-0539">Nucleus</keyword>
<evidence type="ECO:0000256" key="4">
    <source>
        <dbReference type="ARBA" id="ARBA00022895"/>
    </source>
</evidence>
<feature type="compositionally biased region" description="Polar residues" evidence="7">
    <location>
        <begin position="1193"/>
        <end position="1218"/>
    </location>
</feature>
<feature type="compositionally biased region" description="Low complexity" evidence="7">
    <location>
        <begin position="1244"/>
        <end position="1261"/>
    </location>
</feature>
<organism evidence="9 10">
    <name type="scientific">Chanos chanos</name>
    <name type="common">Milkfish</name>
    <name type="synonym">Mugil chanos</name>
    <dbReference type="NCBI Taxonomy" id="29144"/>
    <lineage>
        <taxon>Eukaryota</taxon>
        <taxon>Metazoa</taxon>
        <taxon>Chordata</taxon>
        <taxon>Craniata</taxon>
        <taxon>Vertebrata</taxon>
        <taxon>Euteleostomi</taxon>
        <taxon>Actinopterygii</taxon>
        <taxon>Neopterygii</taxon>
        <taxon>Teleostei</taxon>
        <taxon>Ostariophysi</taxon>
        <taxon>Gonorynchiformes</taxon>
        <taxon>Chanidae</taxon>
        <taxon>Chanos</taxon>
    </lineage>
</organism>
<feature type="compositionally biased region" description="Low complexity" evidence="7">
    <location>
        <begin position="1594"/>
        <end position="1608"/>
    </location>
</feature>
<feature type="compositionally biased region" description="Basic and acidic residues" evidence="7">
    <location>
        <begin position="2013"/>
        <end position="2026"/>
    </location>
</feature>
<feature type="compositionally biased region" description="Polar residues" evidence="7">
    <location>
        <begin position="1497"/>
        <end position="1516"/>
    </location>
</feature>
<dbReference type="InterPro" id="IPR016024">
    <property type="entry name" value="ARM-type_fold"/>
</dbReference>
<dbReference type="CTD" id="55183"/>
<dbReference type="InParanoid" id="A0A6J2WD80"/>
<feature type="region of interest" description="Disordered" evidence="7">
    <location>
        <begin position="375"/>
        <end position="400"/>
    </location>
</feature>
<evidence type="ECO:0000313" key="10">
    <source>
        <dbReference type="RefSeq" id="XP_030643435.1"/>
    </source>
</evidence>
<feature type="compositionally biased region" description="Low complexity" evidence="7">
    <location>
        <begin position="1884"/>
        <end position="1900"/>
    </location>
</feature>
<feature type="compositionally biased region" description="Polar residues" evidence="7">
    <location>
        <begin position="375"/>
        <end position="395"/>
    </location>
</feature>
<feature type="compositionally biased region" description="Polar residues" evidence="7">
    <location>
        <begin position="1357"/>
        <end position="1367"/>
    </location>
</feature>
<evidence type="ECO:0000256" key="6">
    <source>
        <dbReference type="ARBA" id="ARBA00023306"/>
    </source>
</evidence>
<feature type="compositionally biased region" description="Basic and acidic residues" evidence="7">
    <location>
        <begin position="1285"/>
        <end position="1294"/>
    </location>
</feature>
<feature type="compositionally biased region" description="Basic and acidic residues" evidence="7">
    <location>
        <begin position="1437"/>
        <end position="1455"/>
    </location>
</feature>
<feature type="region of interest" description="Disordered" evidence="7">
    <location>
        <begin position="1938"/>
        <end position="2159"/>
    </location>
</feature>
<evidence type="ECO:0000256" key="3">
    <source>
        <dbReference type="ARBA" id="ARBA00022454"/>
    </source>
</evidence>
<dbReference type="PANTHER" id="PTHR22928">
    <property type="entry name" value="TELOMERE-ASSOCIATED PROTEIN RIF1"/>
    <property type="match status" value="1"/>
</dbReference>
<dbReference type="GeneID" id="115823517"/>
<feature type="compositionally biased region" description="Basic and acidic residues" evidence="7">
    <location>
        <begin position="1543"/>
        <end position="1563"/>
    </location>
</feature>